<proteinExistence type="predicted"/>
<protein>
    <submittedName>
        <fullName evidence="1">Uncharacterized protein</fullName>
    </submittedName>
</protein>
<reference evidence="1" key="1">
    <citation type="submission" date="2023-10" db="EMBL/GenBank/DDBJ databases">
        <title>Genome assembly of Pristionchus species.</title>
        <authorList>
            <person name="Yoshida K."/>
            <person name="Sommer R.J."/>
        </authorList>
    </citation>
    <scope>NUCLEOTIDE SEQUENCE</scope>
    <source>
        <strain evidence="1">RS5133</strain>
    </source>
</reference>
<name>A0AAV5WT66_9BILA</name>
<evidence type="ECO:0000313" key="1">
    <source>
        <dbReference type="EMBL" id="GMT33818.1"/>
    </source>
</evidence>
<accession>A0AAV5WT66</accession>
<keyword evidence="2" id="KW-1185">Reference proteome</keyword>
<sequence>KAGGEERDEKKISKTLLKISKLKAEDEDSRRLTDEISKLASVGKEHGEKFIDTIKEFSEEKRERVLRCLFFRKQLKSFPIHVTNYDFLFE</sequence>
<evidence type="ECO:0000313" key="2">
    <source>
        <dbReference type="Proteomes" id="UP001432322"/>
    </source>
</evidence>
<dbReference type="AlphaFoldDB" id="A0AAV5WT66"/>
<dbReference type="EMBL" id="BTSY01000006">
    <property type="protein sequence ID" value="GMT33818.1"/>
    <property type="molecule type" value="Genomic_DNA"/>
</dbReference>
<gene>
    <name evidence="1" type="ORF">PFISCL1PPCAC_25115</name>
</gene>
<comment type="caution">
    <text evidence="1">The sequence shown here is derived from an EMBL/GenBank/DDBJ whole genome shotgun (WGS) entry which is preliminary data.</text>
</comment>
<dbReference type="Proteomes" id="UP001432322">
    <property type="component" value="Unassembled WGS sequence"/>
</dbReference>
<organism evidence="1 2">
    <name type="scientific">Pristionchus fissidentatus</name>
    <dbReference type="NCBI Taxonomy" id="1538716"/>
    <lineage>
        <taxon>Eukaryota</taxon>
        <taxon>Metazoa</taxon>
        <taxon>Ecdysozoa</taxon>
        <taxon>Nematoda</taxon>
        <taxon>Chromadorea</taxon>
        <taxon>Rhabditida</taxon>
        <taxon>Rhabditina</taxon>
        <taxon>Diplogasteromorpha</taxon>
        <taxon>Diplogasteroidea</taxon>
        <taxon>Neodiplogasteridae</taxon>
        <taxon>Pristionchus</taxon>
    </lineage>
</organism>
<feature type="non-terminal residue" evidence="1">
    <location>
        <position position="1"/>
    </location>
</feature>